<feature type="transmembrane region" description="Helical" evidence="2">
    <location>
        <begin position="142"/>
        <end position="162"/>
    </location>
</feature>
<sequence>MVAPRSFSRPSVSTPVRAHSLTGTPPSPFLSSHKTLHMSPAHYQTYTTPLRTLSRLATITATSCVDAAASARALMHKLCMLLLTVFYLTVSVLSTTSSGTVTFGKNIQTALAERPAAFAAALFLAMPLVPLAFLTCSCTLQLTLITVTALPPAVYGASLELADVAAAWTPYICTVLCLLAAFAAAALVIKVFICVAIDIAGRAHRQLAPLFAVLLSLLRRAAQDARTSVLRAARYAAFEEPRLCPPAREHNTHSAAVAGIRTRTMHAARRTASRLIAPVSSLLRCVAHPLHVCVSHVARTCTSEEPRVTTLLRAHITQMFSTVHSIASQSLHTAFSPPALTASHYTAQNTDDMMSGHRPAHVRSATLFTRARAHITRHSTVLRFVCTLCLVLSVHKPVPSAHTSVSPALSSPHSLHAPASAAHQPAAASAAHASTPRIASPASPLSPLSRAAEPPMSHNAPTVAFHTVCTLAKHTSLVAPLAATLHNHTVSTPTDGPLCCTSLIAHLPRLTTASAYFPRAAAPRRFAHICASVVTAMRTFCDATFRAAACSTKHIKAALRAFHAAAAAELIVDNSLSSLRSITLPPDSRTSSRWSPTNHPSNKRKSLRHRYFFFIVAAACLLSACAATFVFSVAYAASAHLSPAPAASPARPHRQRGCRGGRRCHRATTPTDRTAVCQPSPTQFISDARTQTLLWRPPTAFTQAEHVPNIRLTAHAHTQHTLTPRVAHAQSLHSATSRAHLMRFSDACVDAVNGDALLSRRASARRRRNKRRRQRFGTPIVDVRLRDLRRAYGLELQPRRRRRRGRRRSRRNRDTAAAYPSELTVPIEQSNLL</sequence>
<name>A0A7S4BQC0_CHRCT</name>
<feature type="region of interest" description="Disordered" evidence="1">
    <location>
        <begin position="1"/>
        <end position="30"/>
    </location>
</feature>
<keyword evidence="2" id="KW-0812">Transmembrane</keyword>
<dbReference type="AlphaFoldDB" id="A0A7S4BQC0"/>
<evidence type="ECO:0000256" key="1">
    <source>
        <dbReference type="SAM" id="MobiDB-lite"/>
    </source>
</evidence>
<feature type="region of interest" description="Disordered" evidence="1">
    <location>
        <begin position="796"/>
        <end position="833"/>
    </location>
</feature>
<feature type="compositionally biased region" description="Low complexity" evidence="1">
    <location>
        <begin position="406"/>
        <end position="455"/>
    </location>
</feature>
<feature type="compositionally biased region" description="Polar residues" evidence="1">
    <location>
        <begin position="21"/>
        <end position="30"/>
    </location>
</feature>
<gene>
    <name evidence="3" type="ORF">PCAR00345_LOCUS25980</name>
</gene>
<organism evidence="3">
    <name type="scientific">Chrysotila carterae</name>
    <name type="common">Marine alga</name>
    <name type="synonym">Syracosphaera carterae</name>
    <dbReference type="NCBI Taxonomy" id="13221"/>
    <lineage>
        <taxon>Eukaryota</taxon>
        <taxon>Haptista</taxon>
        <taxon>Haptophyta</taxon>
        <taxon>Prymnesiophyceae</taxon>
        <taxon>Isochrysidales</taxon>
        <taxon>Isochrysidaceae</taxon>
        <taxon>Chrysotila</taxon>
    </lineage>
</organism>
<feature type="transmembrane region" description="Helical" evidence="2">
    <location>
        <begin position="78"/>
        <end position="96"/>
    </location>
</feature>
<evidence type="ECO:0000313" key="3">
    <source>
        <dbReference type="EMBL" id="CAE0773368.1"/>
    </source>
</evidence>
<feature type="transmembrane region" description="Helical" evidence="2">
    <location>
        <begin position="611"/>
        <end position="637"/>
    </location>
</feature>
<feature type="transmembrane region" description="Helical" evidence="2">
    <location>
        <begin position="168"/>
        <end position="197"/>
    </location>
</feature>
<feature type="region of interest" description="Disordered" evidence="1">
    <location>
        <begin position="643"/>
        <end position="673"/>
    </location>
</feature>
<protein>
    <submittedName>
        <fullName evidence="3">Uncharacterized protein</fullName>
    </submittedName>
</protein>
<reference evidence="3" key="1">
    <citation type="submission" date="2021-01" db="EMBL/GenBank/DDBJ databases">
        <authorList>
            <person name="Corre E."/>
            <person name="Pelletier E."/>
            <person name="Niang G."/>
            <person name="Scheremetjew M."/>
            <person name="Finn R."/>
            <person name="Kale V."/>
            <person name="Holt S."/>
            <person name="Cochrane G."/>
            <person name="Meng A."/>
            <person name="Brown T."/>
            <person name="Cohen L."/>
        </authorList>
    </citation>
    <scope>NUCLEOTIDE SEQUENCE</scope>
    <source>
        <strain evidence="3">CCMP645</strain>
    </source>
</reference>
<feature type="compositionally biased region" description="Basic residues" evidence="1">
    <location>
        <begin position="651"/>
        <end position="666"/>
    </location>
</feature>
<dbReference type="EMBL" id="HBIZ01040702">
    <property type="protein sequence ID" value="CAE0773368.1"/>
    <property type="molecule type" value="Transcribed_RNA"/>
</dbReference>
<keyword evidence="2" id="KW-1133">Transmembrane helix</keyword>
<feature type="transmembrane region" description="Helical" evidence="2">
    <location>
        <begin position="116"/>
        <end position="135"/>
    </location>
</feature>
<evidence type="ECO:0000256" key="2">
    <source>
        <dbReference type="SAM" id="Phobius"/>
    </source>
</evidence>
<feature type="compositionally biased region" description="Basic residues" evidence="1">
    <location>
        <begin position="799"/>
        <end position="811"/>
    </location>
</feature>
<feature type="region of interest" description="Disordered" evidence="1">
    <location>
        <begin position="401"/>
        <end position="455"/>
    </location>
</feature>
<keyword evidence="2" id="KW-0472">Membrane</keyword>
<accession>A0A7S4BQC0</accession>
<proteinExistence type="predicted"/>